<dbReference type="Gramene" id="AET4Gv20426900.16">
    <property type="protein sequence ID" value="AET4Gv20426900.16"/>
    <property type="gene ID" value="AET4Gv20426900"/>
</dbReference>
<dbReference type="EnsemblPlants" id="AET4Gv20426900.15">
    <property type="protein sequence ID" value="AET4Gv20426900.15"/>
    <property type="gene ID" value="AET4Gv20426900"/>
</dbReference>
<dbReference type="EnsemblPlants" id="AET4Gv20426900.16">
    <property type="protein sequence ID" value="AET4Gv20426900.16"/>
    <property type="gene ID" value="AET4Gv20426900"/>
</dbReference>
<reference evidence="1" key="3">
    <citation type="journal article" date="2017" name="Nature">
        <title>Genome sequence of the progenitor of the wheat D genome Aegilops tauschii.</title>
        <authorList>
            <person name="Luo M.C."/>
            <person name="Gu Y.Q."/>
            <person name="Puiu D."/>
            <person name="Wang H."/>
            <person name="Twardziok S.O."/>
            <person name="Deal K.R."/>
            <person name="Huo N."/>
            <person name="Zhu T."/>
            <person name="Wang L."/>
            <person name="Wang Y."/>
            <person name="McGuire P.E."/>
            <person name="Liu S."/>
            <person name="Long H."/>
            <person name="Ramasamy R.K."/>
            <person name="Rodriguez J.C."/>
            <person name="Van S.L."/>
            <person name="Yuan L."/>
            <person name="Wang Z."/>
            <person name="Xia Z."/>
            <person name="Xiao L."/>
            <person name="Anderson O.D."/>
            <person name="Ouyang S."/>
            <person name="Liang Y."/>
            <person name="Zimin A.V."/>
            <person name="Pertea G."/>
            <person name="Qi P."/>
            <person name="Bennetzen J.L."/>
            <person name="Dai X."/>
            <person name="Dawson M.W."/>
            <person name="Muller H.G."/>
            <person name="Kugler K."/>
            <person name="Rivarola-Duarte L."/>
            <person name="Spannagl M."/>
            <person name="Mayer K.F.X."/>
            <person name="Lu F.H."/>
            <person name="Bevan M.W."/>
            <person name="Leroy P."/>
            <person name="Li P."/>
            <person name="You F.M."/>
            <person name="Sun Q."/>
            <person name="Liu Z."/>
            <person name="Lyons E."/>
            <person name="Wicker T."/>
            <person name="Salzberg S.L."/>
            <person name="Devos K.M."/>
            <person name="Dvorak J."/>
        </authorList>
    </citation>
    <scope>NUCLEOTIDE SEQUENCE [LARGE SCALE GENOMIC DNA]</scope>
    <source>
        <strain evidence="1">cv. AL8/78</strain>
    </source>
</reference>
<dbReference type="Gramene" id="AET4Gv20426900.15">
    <property type="protein sequence ID" value="AET4Gv20426900.15"/>
    <property type="gene ID" value="AET4Gv20426900"/>
</dbReference>
<dbReference type="AlphaFoldDB" id="A0A453I2Z4"/>
<accession>A0A453I2Z4</accession>
<reference evidence="2" key="1">
    <citation type="journal article" date="2014" name="Science">
        <title>Ancient hybridizations among the ancestral genomes of bread wheat.</title>
        <authorList>
            <consortium name="International Wheat Genome Sequencing Consortium,"/>
            <person name="Marcussen T."/>
            <person name="Sandve S.R."/>
            <person name="Heier L."/>
            <person name="Spannagl M."/>
            <person name="Pfeifer M."/>
            <person name="Jakobsen K.S."/>
            <person name="Wulff B.B."/>
            <person name="Steuernagel B."/>
            <person name="Mayer K.F."/>
            <person name="Olsen O.A."/>
        </authorList>
    </citation>
    <scope>NUCLEOTIDE SEQUENCE [LARGE SCALE GENOMIC DNA]</scope>
    <source>
        <strain evidence="2">cv. AL8/78</strain>
    </source>
</reference>
<name>A0A453I2Z4_AEGTS</name>
<protein>
    <submittedName>
        <fullName evidence="1">Uncharacterized protein</fullName>
    </submittedName>
</protein>
<sequence>MAMTIFSRFIILPFRQGCMISSFCKLGVKATLLRVDVGCWFIFRAKSSTYDFGSGLVYKGIVLRLDIGICCNLVITED</sequence>
<reference evidence="2" key="2">
    <citation type="journal article" date="2017" name="Nat. Plants">
        <title>The Aegilops tauschii genome reveals multiple impacts of transposons.</title>
        <authorList>
            <person name="Zhao G."/>
            <person name="Zou C."/>
            <person name="Li K."/>
            <person name="Wang K."/>
            <person name="Li T."/>
            <person name="Gao L."/>
            <person name="Zhang X."/>
            <person name="Wang H."/>
            <person name="Yang Z."/>
            <person name="Liu X."/>
            <person name="Jiang W."/>
            <person name="Mao L."/>
            <person name="Kong X."/>
            <person name="Jiao Y."/>
            <person name="Jia J."/>
        </authorList>
    </citation>
    <scope>NUCLEOTIDE SEQUENCE [LARGE SCALE GENOMIC DNA]</scope>
    <source>
        <strain evidence="2">cv. AL8/78</strain>
    </source>
</reference>
<dbReference type="Proteomes" id="UP000015105">
    <property type="component" value="Chromosome 4D"/>
</dbReference>
<organism evidence="1 2">
    <name type="scientific">Aegilops tauschii subsp. strangulata</name>
    <name type="common">Goatgrass</name>
    <dbReference type="NCBI Taxonomy" id="200361"/>
    <lineage>
        <taxon>Eukaryota</taxon>
        <taxon>Viridiplantae</taxon>
        <taxon>Streptophyta</taxon>
        <taxon>Embryophyta</taxon>
        <taxon>Tracheophyta</taxon>
        <taxon>Spermatophyta</taxon>
        <taxon>Magnoliopsida</taxon>
        <taxon>Liliopsida</taxon>
        <taxon>Poales</taxon>
        <taxon>Poaceae</taxon>
        <taxon>BOP clade</taxon>
        <taxon>Pooideae</taxon>
        <taxon>Triticodae</taxon>
        <taxon>Triticeae</taxon>
        <taxon>Triticinae</taxon>
        <taxon>Aegilops</taxon>
    </lineage>
</organism>
<dbReference type="EnsemblPlants" id="AET4Gv20426900.19">
    <property type="protein sequence ID" value="AET4Gv20426900.19"/>
    <property type="gene ID" value="AET4Gv20426900"/>
</dbReference>
<reference evidence="1" key="5">
    <citation type="journal article" date="2021" name="G3 (Bethesda)">
        <title>Aegilops tauschii genome assembly Aet v5.0 features greater sequence contiguity and improved annotation.</title>
        <authorList>
            <person name="Wang L."/>
            <person name="Zhu T."/>
            <person name="Rodriguez J.C."/>
            <person name="Deal K.R."/>
            <person name="Dubcovsky J."/>
            <person name="McGuire P.E."/>
            <person name="Lux T."/>
            <person name="Spannagl M."/>
            <person name="Mayer K.F.X."/>
            <person name="Baldrich P."/>
            <person name="Meyers B.C."/>
            <person name="Huo N."/>
            <person name="Gu Y.Q."/>
            <person name="Zhou H."/>
            <person name="Devos K.M."/>
            <person name="Bennetzen J.L."/>
            <person name="Unver T."/>
            <person name="Budak H."/>
            <person name="Gulick P.J."/>
            <person name="Galiba G."/>
            <person name="Kalapos B."/>
            <person name="Nelson D.R."/>
            <person name="Li P."/>
            <person name="You F.M."/>
            <person name="Luo M.C."/>
            <person name="Dvorak J."/>
        </authorList>
    </citation>
    <scope>NUCLEOTIDE SEQUENCE [LARGE SCALE GENOMIC DNA]</scope>
    <source>
        <strain evidence="1">cv. AL8/78</strain>
    </source>
</reference>
<dbReference type="Gramene" id="AET4Gv20426900.19">
    <property type="protein sequence ID" value="AET4Gv20426900.19"/>
    <property type="gene ID" value="AET4Gv20426900"/>
</dbReference>
<proteinExistence type="predicted"/>
<evidence type="ECO:0000313" key="1">
    <source>
        <dbReference type="EnsemblPlants" id="AET4Gv20426900.16"/>
    </source>
</evidence>
<keyword evidence="2" id="KW-1185">Reference proteome</keyword>
<reference evidence="1" key="4">
    <citation type="submission" date="2019-03" db="UniProtKB">
        <authorList>
            <consortium name="EnsemblPlants"/>
        </authorList>
    </citation>
    <scope>IDENTIFICATION</scope>
</reference>
<evidence type="ECO:0000313" key="2">
    <source>
        <dbReference type="Proteomes" id="UP000015105"/>
    </source>
</evidence>